<gene>
    <name evidence="3" type="ORF">Cylst_1589</name>
</gene>
<dbReference type="GO" id="GO:0003676">
    <property type="term" value="F:nucleic acid binding"/>
    <property type="evidence" value="ECO:0007669"/>
    <property type="project" value="InterPro"/>
</dbReference>
<dbReference type="GO" id="GO:0031167">
    <property type="term" value="P:rRNA methylation"/>
    <property type="evidence" value="ECO:0007669"/>
    <property type="project" value="InterPro"/>
</dbReference>
<evidence type="ECO:0000313" key="3">
    <source>
        <dbReference type="EMBL" id="AFZ23869.1"/>
    </source>
</evidence>
<evidence type="ECO:0000256" key="1">
    <source>
        <dbReference type="ARBA" id="ARBA00022603"/>
    </source>
</evidence>
<keyword evidence="1 3" id="KW-0489">Methyltransferase</keyword>
<dbReference type="HOGENOM" id="CLU_075826_0_2_3"/>
<dbReference type="GO" id="GO:0008168">
    <property type="term" value="F:methyltransferase activity"/>
    <property type="evidence" value="ECO:0007669"/>
    <property type="project" value="UniProtKB-KW"/>
</dbReference>
<dbReference type="PROSITE" id="PS00092">
    <property type="entry name" value="N6_MTASE"/>
    <property type="match status" value="1"/>
</dbReference>
<dbReference type="AlphaFoldDB" id="K9WVM5"/>
<dbReference type="EMBL" id="CP003642">
    <property type="protein sequence ID" value="AFZ23869.1"/>
    <property type="molecule type" value="Genomic_DNA"/>
</dbReference>
<dbReference type="STRING" id="56107.Cylst_1589"/>
<dbReference type="Pfam" id="PF03602">
    <property type="entry name" value="Cons_hypoth95"/>
    <property type="match status" value="1"/>
</dbReference>
<dbReference type="eggNOG" id="COG0742">
    <property type="taxonomic scope" value="Bacteria"/>
</dbReference>
<organism evidence="3 4">
    <name type="scientific">Cylindrospermum stagnale PCC 7417</name>
    <dbReference type="NCBI Taxonomy" id="56107"/>
    <lineage>
        <taxon>Bacteria</taxon>
        <taxon>Bacillati</taxon>
        <taxon>Cyanobacteriota</taxon>
        <taxon>Cyanophyceae</taxon>
        <taxon>Nostocales</taxon>
        <taxon>Nostocaceae</taxon>
        <taxon>Cylindrospermum</taxon>
    </lineage>
</organism>
<dbReference type="KEGG" id="csg:Cylst_1589"/>
<dbReference type="PANTHER" id="PTHR43542">
    <property type="entry name" value="METHYLTRANSFERASE"/>
    <property type="match status" value="1"/>
</dbReference>
<accession>K9WVM5</accession>
<proteinExistence type="predicted"/>
<dbReference type="NCBIfam" id="TIGR00095">
    <property type="entry name" value="16S rRNA (guanine(966)-N(2))-methyltransferase RsmD"/>
    <property type="match status" value="1"/>
</dbReference>
<evidence type="ECO:0000256" key="2">
    <source>
        <dbReference type="ARBA" id="ARBA00022679"/>
    </source>
</evidence>
<dbReference type="OrthoDB" id="9803017at2"/>
<keyword evidence="2 3" id="KW-0808">Transferase</keyword>
<dbReference type="InterPro" id="IPR004398">
    <property type="entry name" value="RNA_MeTrfase_RsmD"/>
</dbReference>
<dbReference type="Gene3D" id="3.40.50.150">
    <property type="entry name" value="Vaccinia Virus protein VP39"/>
    <property type="match status" value="1"/>
</dbReference>
<dbReference type="CDD" id="cd02440">
    <property type="entry name" value="AdoMet_MTases"/>
    <property type="match status" value="1"/>
</dbReference>
<dbReference type="SUPFAM" id="SSF53335">
    <property type="entry name" value="S-adenosyl-L-methionine-dependent methyltransferases"/>
    <property type="match status" value="1"/>
</dbReference>
<dbReference type="RefSeq" id="WP_015207125.1">
    <property type="nucleotide sequence ID" value="NC_019757.1"/>
</dbReference>
<reference evidence="3 4" key="1">
    <citation type="submission" date="2012-06" db="EMBL/GenBank/DDBJ databases">
        <title>Finished chromosome of genome of Cylindrospermum stagnale PCC 7417.</title>
        <authorList>
            <consortium name="US DOE Joint Genome Institute"/>
            <person name="Gugger M."/>
            <person name="Coursin T."/>
            <person name="Rippka R."/>
            <person name="Tandeau De Marsac N."/>
            <person name="Huntemann M."/>
            <person name="Wei C.-L."/>
            <person name="Han J."/>
            <person name="Detter J.C."/>
            <person name="Han C."/>
            <person name="Tapia R."/>
            <person name="Chen A."/>
            <person name="Kyrpides N."/>
            <person name="Mavromatis K."/>
            <person name="Markowitz V."/>
            <person name="Szeto E."/>
            <person name="Ivanova N."/>
            <person name="Pagani I."/>
            <person name="Pati A."/>
            <person name="Goodwin L."/>
            <person name="Nordberg H.P."/>
            <person name="Cantor M.N."/>
            <person name="Hua S.X."/>
            <person name="Woyke T."/>
            <person name="Kerfeld C.A."/>
        </authorList>
    </citation>
    <scope>NUCLEOTIDE SEQUENCE [LARGE SCALE GENOMIC DNA]</scope>
    <source>
        <strain evidence="3 4">PCC 7417</strain>
    </source>
</reference>
<sequence>MTLRIYGNRQLKTLPGKETRPTSGRVREAVFNIWQGTIAGCRWLDLCAGTGSMGAEALCRGASFVVGIEQSSQACAIIQQNWQQVAGTEQKFQVLRGDVIQQLKSLSGRQFDRIYLDPPYASGVYQPALDAIAHYQLLAVGGEIAVEHSSQGWTPPEIPPWEICRQKVYGHTALTFYTTVADGEIE</sequence>
<evidence type="ECO:0000313" key="4">
    <source>
        <dbReference type="Proteomes" id="UP000010475"/>
    </source>
</evidence>
<dbReference type="Proteomes" id="UP000010475">
    <property type="component" value="Chromosome"/>
</dbReference>
<protein>
    <submittedName>
        <fullName evidence="3">RNA methyltransferase, RsmD family</fullName>
    </submittedName>
</protein>
<keyword evidence="4" id="KW-1185">Reference proteome</keyword>
<name>K9WVM5_9NOST</name>
<dbReference type="InterPro" id="IPR002052">
    <property type="entry name" value="DNA_methylase_N6_adenine_CS"/>
</dbReference>
<dbReference type="PANTHER" id="PTHR43542:SF1">
    <property type="entry name" value="METHYLTRANSFERASE"/>
    <property type="match status" value="1"/>
</dbReference>
<dbReference type="PATRIC" id="fig|56107.3.peg.1788"/>
<dbReference type="PIRSF" id="PIRSF004553">
    <property type="entry name" value="CHP00095"/>
    <property type="match status" value="1"/>
</dbReference>
<dbReference type="InterPro" id="IPR029063">
    <property type="entry name" value="SAM-dependent_MTases_sf"/>
</dbReference>